<dbReference type="Pfam" id="PF18911">
    <property type="entry name" value="PKD_4"/>
    <property type="match status" value="14"/>
</dbReference>
<feature type="domain" description="PKD" evidence="4">
    <location>
        <begin position="3279"/>
        <end position="3341"/>
    </location>
</feature>
<dbReference type="Pfam" id="PF13517">
    <property type="entry name" value="FG-GAP_3"/>
    <property type="match status" value="2"/>
</dbReference>
<feature type="domain" description="PKD" evidence="4">
    <location>
        <begin position="1201"/>
        <end position="1275"/>
    </location>
</feature>
<evidence type="ECO:0000259" key="4">
    <source>
        <dbReference type="PROSITE" id="PS50093"/>
    </source>
</evidence>
<feature type="domain" description="PKD" evidence="4">
    <location>
        <begin position="1759"/>
        <end position="1812"/>
    </location>
</feature>
<dbReference type="EMBL" id="OJIN01000067">
    <property type="protein sequence ID" value="SPD72924.1"/>
    <property type="molecule type" value="Genomic_DNA"/>
</dbReference>
<dbReference type="InterPro" id="IPR008964">
    <property type="entry name" value="Invasin/intimin_cell_adhesion"/>
</dbReference>
<feature type="domain" description="PKD" evidence="4">
    <location>
        <begin position="3345"/>
        <end position="3438"/>
    </location>
</feature>
<dbReference type="InterPro" id="IPR022409">
    <property type="entry name" value="PKD/Chitinase_dom"/>
</dbReference>
<feature type="domain" description="PKD" evidence="4">
    <location>
        <begin position="3527"/>
        <end position="3608"/>
    </location>
</feature>
<proteinExistence type="inferred from homology"/>
<feature type="region of interest" description="Disordered" evidence="3">
    <location>
        <begin position="3617"/>
        <end position="3641"/>
    </location>
</feature>
<dbReference type="InterPro" id="IPR003344">
    <property type="entry name" value="Big_1_dom"/>
</dbReference>
<dbReference type="InterPro" id="IPR021655">
    <property type="entry name" value="Put_metal-bd"/>
</dbReference>
<feature type="compositionally biased region" description="Polar residues" evidence="3">
    <location>
        <begin position="105"/>
        <end position="115"/>
    </location>
</feature>
<dbReference type="GO" id="GO:0016020">
    <property type="term" value="C:membrane"/>
    <property type="evidence" value="ECO:0007669"/>
    <property type="project" value="InterPro"/>
</dbReference>
<evidence type="ECO:0000256" key="2">
    <source>
        <dbReference type="ARBA" id="ARBA00022729"/>
    </source>
</evidence>
<dbReference type="InterPro" id="IPR013517">
    <property type="entry name" value="FG-GAP"/>
</dbReference>
<dbReference type="CDD" id="cd11304">
    <property type="entry name" value="Cadherin_repeat"/>
    <property type="match status" value="1"/>
</dbReference>
<feature type="domain" description="PKD" evidence="4">
    <location>
        <begin position="3083"/>
        <end position="3166"/>
    </location>
</feature>
<feature type="compositionally biased region" description="Polar residues" evidence="3">
    <location>
        <begin position="3623"/>
        <end position="3640"/>
    </location>
</feature>
<gene>
    <name evidence="6" type="ORF">PITCH_A1590006</name>
</gene>
<dbReference type="GO" id="GO:0030246">
    <property type="term" value="F:carbohydrate binding"/>
    <property type="evidence" value="ECO:0007669"/>
    <property type="project" value="InterPro"/>
</dbReference>
<feature type="domain" description="Fibronectin type-III" evidence="5">
    <location>
        <begin position="3883"/>
        <end position="3975"/>
    </location>
</feature>
<dbReference type="InterPro" id="IPR013783">
    <property type="entry name" value="Ig-like_fold"/>
</dbReference>
<dbReference type="InterPro" id="IPR003961">
    <property type="entry name" value="FN3_dom"/>
</dbReference>
<dbReference type="SMART" id="SM00089">
    <property type="entry name" value="PKD"/>
    <property type="match status" value="19"/>
</dbReference>
<reference evidence="6" key="1">
    <citation type="submission" date="2018-01" db="EMBL/GenBank/DDBJ databases">
        <authorList>
            <person name="Regsiter A."/>
            <person name="William W."/>
        </authorList>
    </citation>
    <scope>NUCLEOTIDE SEQUENCE</scope>
    <source>
        <strain evidence="6">TRIP AH-1</strain>
    </source>
</reference>
<dbReference type="Gene3D" id="2.60.40.680">
    <property type="match status" value="1"/>
</dbReference>
<dbReference type="InterPro" id="IPR036116">
    <property type="entry name" value="FN3_sf"/>
</dbReference>
<dbReference type="SUPFAM" id="SSF49373">
    <property type="entry name" value="Invasin/intimin cell-adhesion fragments"/>
    <property type="match status" value="1"/>
</dbReference>
<dbReference type="InterPro" id="IPR015919">
    <property type="entry name" value="Cadherin-like_sf"/>
</dbReference>
<feature type="domain" description="PKD" evidence="4">
    <location>
        <begin position="3472"/>
        <end position="3523"/>
    </location>
</feature>
<dbReference type="PROSITE" id="PS50093">
    <property type="entry name" value="PKD"/>
    <property type="match status" value="16"/>
</dbReference>
<feature type="domain" description="PKD" evidence="4">
    <location>
        <begin position="2080"/>
        <end position="2165"/>
    </location>
</feature>
<dbReference type="Pfam" id="PF05345">
    <property type="entry name" value="He_PIG"/>
    <property type="match status" value="1"/>
</dbReference>
<dbReference type="PANTHER" id="PTHR46182">
    <property type="entry name" value="FI19480P1"/>
    <property type="match status" value="1"/>
</dbReference>
<dbReference type="InterPro" id="IPR000601">
    <property type="entry name" value="PKD_dom"/>
</dbReference>
<dbReference type="SUPFAM" id="SSF69318">
    <property type="entry name" value="Integrin alpha N-terminal domain"/>
    <property type="match status" value="1"/>
</dbReference>
<evidence type="ECO:0000256" key="1">
    <source>
        <dbReference type="ARBA" id="ARBA00010116"/>
    </source>
</evidence>
<keyword evidence="2" id="KW-0732">Signal</keyword>
<protein>
    <submittedName>
        <fullName evidence="6">Uncharacterized protein</fullName>
    </submittedName>
</protein>
<dbReference type="SMART" id="SM00634">
    <property type="entry name" value="BID_1"/>
    <property type="match status" value="1"/>
</dbReference>
<feature type="domain" description="PKD" evidence="4">
    <location>
        <begin position="3633"/>
        <end position="3697"/>
    </location>
</feature>
<sequence length="3975" mass="424218">MDPASQTGFNQNKKDRTMKKSALKNTMVIRALFTLLTAFIMQTSVADARTLAVRSAVVAPGDTVTVPIEISADVLRVCGFQMDLTVTPSGGAPSLTISSISKGAAVTTSPDADSNPQPPTPGPVRIGLPTEIPVSGTLVPEFNGPGAILTVDFDIPADAAAGQSYRLDLSNVVLAGPDNPTSGLAVFGGTLTLGGATVLADTITAPSSITVNEAESETLTVTVTGGGTPVPGVDLSFIIDNPEKASLSSNTARTGADGQAAITVSGLEDGNTLIRIASPGIGEVAVNVTVLGVSPIITSSPVLFASEGNAYTYDVQATDPQAQNITFSLVDFPAGMTINSSTGVITWASPVRPSPSDKSVNVTVEARDPDDHFDTQTFAVFVIVDADNDGYDDRTDCDDANSAINPGQTEVPYNSIDDDCNLATPDDDLDGDGHLHAVDCDDNNPSVNPDATEILYNGLDDDCDPITLDYVDNDGDGYYTQQTADYTNPADCDDGNPYINPGVSEIRENGLDDDCNPETRDNLSETFVAVIDDGGIVYYARSNGDGTFSNYRTLLDIGGYNSRGVTIGDFNNDGHLDIMAGGGVSSRVDYFLLQNDGTDNFVNIGIVVSQAVSGSWAEDMASGDIDNDGLMDFVACADSGSVIIALNDGAGGFNTSVIDLGGQSRGTDLADFNRDGNLDIVRARYSDGYVYVYPGNGNGTFGAGVYVADVGSDPYGCVAADFNNDGLTDILANNGSSGDTYLLAGNGDFTFNSLGYIATLDPNNHVSYDGYDLNNDGNTDVVASDYSGRTMWFYPGNGDGTFGSRIQIGTTSGYTLSCSAPPWRLFGQPYAIIRPHTQTITLGAAAGLNGSDSNDNDNGGTIAAWNWKFDDGQSGSGETVSHTYANEGTYNPILTVTDNSGLKDIDAGTVVVQANPPVANHGGPYIFGESVADNGVYTVTLDGSGSTDDFGIESYRWAFDFLNDAFNGSTIDSTKWIASTGVTQNDRISVTGLGNWTTRYLFSQKNYYRNPGMTFYARILPVNTSGNQFGMFGFKNTNTNYSYDQMPYAIYFNNGNILIYEDGSNRGTFASYTRNQAYEIKIVLKSTGADYYMRKAGDSFWNIIYMSTYSTLAEMKVGMTINSGTFEMDDAVVSMTLNGVNPTLQLRQGTYPVDLTVTDASAQQDSASTSINVVANNPPVANPGGPYVAGEADAVAGEWLIQFNGTGSSDDFGILKYEWDFDAANGIQVEGTGATPIHFYNATGIYTVTLTVTDHALQTNTMTTTVTIDVSGTAPPVSDPDGPYTVNEEAANAGLWTVKFDGSGSRDDGGIAKYVWNFGDGGTLTTWYGKERQNYFEAGTRLYGYDVPGANLQIIGTQDNTKVRIVNLATGQITNSNTINRYTYWSNVAPGDGIYFKVEADKPVLAYETNPSSNSTFIPSLDNGPVGHEFIFYYYNSGYGFYVFAMEDTVLRAFNTSGTLMAEQTMAAGSYWNPGLGNGVYRFVSTGKISMQTVGINAYTTVPSAETGAAGRTFYCATYQYQTGALAVFAYDNADVTVRDMDTNDVIFTHTINQGEYWWQTGVGTRRIKIESTADVEVWAGDTEGGTGITNFGDDISVAAGRNGGREFYAHGLMDGLVVFAPYDGTVVNINGLDQSMDADDYRLLSGGALYHITSNNPVIVQTLGRANTFNDLGTYLGGVADVHHEYAAAGAYTLTLTVYDQGNQSNSNTTTVNVLDSDPPVASHGGPYAANEGDAQGGQWRVVLDAGASTDDYRIYKYEWDFDNTNGIQIQSTEVNPTWYYTAPGTYTVTLRVYDHAMQMTEVTTQVTIEANNPPNADSGGPYEAGEESAREGKYVITFDGTGSNDDYGIYSYKWDFGDVYQEDFTGGTIDTDKWLVSSSGVTQNDMITITGSGSWGQRYCFSKKDFRREGGNVFTARVRPPSGGTLMWGLKNNGTDYSYTQMPFAIYMNSNNWFYIYEDSANRASIVTYTPNQWYDLKIELKPAQGARYYYKLSSQTDWTLLYDSNYATRATLFKVGCTANGGTFNMDDIRVDAMGTGAGVTHTYDRPGNYPVSLTVTDHAMQSDTDNTTLTISAGDPPTAEAGGPYTGEPYSMVRFNGTGSTDDTVIARYVWDFGDGHTAEGAGASHFYKADGAYTATLTVYDNLLQSSTDTASVTITTGTVPIAEAGGPYLGGAGGPPVYFDGSGSSDDSGILNYTWDLTLVDENFSGGAINPTNWITGASGTGSAVYLDNEELVVKGRDSANWGSTYFAARYPVVRTSGMIFSGRIKTDGQAGYSMIGWKDNDANYSYTNMIYAIYLTTGNQIQIYEDGSNRGTFGTYANDTWYDLRIEIKATGASYYINDTLIYNSSYSSESNLRPCITAASRTQRTDDWRITGAKTYGRKPFFTYPVSGAYTATLTVEDGAGQTSTDTAVVQIADNLPPKVICVPWVATDLKFPHEIWNGKETTLKGIVKDANPVSYQWNFGDGTSSSVMSVTNTYNLSIKHTYPVVPANTPFIATLTVWDSNGESGSDNYNIVVKEKNIDVEINAGIDEGLWNLHNTMDRSGGANDGLWSGYGGYYASPTGSALQAFEINTHLESGDPEENPYVETVARGMRYLFTWIRSAAITNQTYGNPDTNGNGIGIEVASDRTPYEGGMVMMAIAASGTPLATAHAGGTNINGRLYFDILTDMADMYAYGQDEDSRTGGWRYNWQDWPDNSSCQWAALGLESAEETFNVTVPQWVKDRDLNWLSYSWDGTGWGYTGGGNGVATTPSGMAQLAFNHVPKTDWRWINAESYLASVWDSWYVNTRNYYALFALAKAFRIAVPDEVTIMAEGTPWAIDWYRDNERGVARTVLGDQLSDGSFAVDGQGTSYVSGSFRTAWGVVILSKTLFVKPPVADAGPDRVYGVDWELTLDGSGSYHTDPFRSIVRYEWDVDGDGVFDYTGATPTVKHTYHDLGTYTVTLRVTDDNIPPKYDTDTAIITIAVPPHPPIAVPGGPYVATAGVGETLNGSGSYDIDPSDSITRYGWELDGVYPYDFDDATGPNPVYTWNTTGTFNVGLRVWDNGVMNDTNGNGQVDEDERLTDTQWTTITVTMNLPPAANPGGPYTVNEGAPLTLNGTGSSDPNGDAITYAWDLDNDGEYDDATGPTPTFTWPDNGIYTIGLQVSDSQLTGTGSTTVTVNDLGPHAAFAWSPEPQVEGAAVNFTDASTSTPDTITGWSWDFGGAGTSSDQNPSFTFSDNGTYSVTLTITDEDGSTDSVSHSVTITDGGPTAQLAGDAALNEGQAGNYDAGGSTSSPDAIVSYEWDWNYDGSFDASGDTGPTHSHVWSDNGSYTVAVRVTDDDGSTNIATLTVTVNDLGPTAALTGDTSLVEGTAGNFNAEGSSSSPDSISLYEWDWNYDGTFDASGDTGSTQSHAWDEKGSYVVAVRVTDEDGSTSIATLDVTITDLGGPSAALTGDTPINEGATGSYDASGSTSLSGTITGYEWDWDYEGLFEASGDTGATQSHVWPDNGVYTVAVRVTDDEGRTDIATLVVMVTDLGPTAAFTWSPEPQAEGAQVTFTHASTSSPDTITGWSWDFGGLGTSNEQNPTFIFTDNGLYTVKLTVTDEDGSTASVSHDVTITDKAPVAELSGDNVLNEGQTGSYDAGASSSSPDSIAGYQWDWDYDGTFNSSGDTGQSQTHVWPDNGTYTVAVLVTDDDGSSDMATLVVTVNNVAPSVDAGPDATIDEGATFTGSGSFTDPGADTHTATVEYGDGSGVQPLVLNPDRTFALSHQYMDNGIYTVTVSIADDDSGLGTDTALVTVNNVNPTVSAGPDQTVTEGDTVNFSGGFTDPGTNDTHIISWDFGEGSPAVSGTLTPSHVYPTAGTYTVTLTVTDDDGGTGSDTLTVTVESGQVPPVQTIFNLVARAKLNKIQLTWSPVAGAQCYNIYRSTTSGGPYTLVAGCHVTTYCTYLDEGLTIGMTYYYVVRSVTNGVESLNSNQASARPTLR</sequence>
<organism evidence="6">
    <name type="scientific">uncultured Desulfobacterium sp</name>
    <dbReference type="NCBI Taxonomy" id="201089"/>
    <lineage>
        <taxon>Bacteria</taxon>
        <taxon>Pseudomonadati</taxon>
        <taxon>Thermodesulfobacteriota</taxon>
        <taxon>Desulfobacteria</taxon>
        <taxon>Desulfobacterales</taxon>
        <taxon>Desulfobacteriaceae</taxon>
        <taxon>Desulfobacterium</taxon>
        <taxon>environmental samples</taxon>
    </lineage>
</organism>
<feature type="domain" description="PKD" evidence="4">
    <location>
        <begin position="3737"/>
        <end position="3789"/>
    </location>
</feature>
<dbReference type="InterPro" id="IPR008965">
    <property type="entry name" value="CBM2/CBM3_carb-bd_dom_sf"/>
</dbReference>
<dbReference type="InterPro" id="IPR035986">
    <property type="entry name" value="PKD_dom_sf"/>
</dbReference>
<feature type="domain" description="PKD" evidence="4">
    <location>
        <begin position="854"/>
        <end position="901"/>
    </location>
</feature>
<dbReference type="CDD" id="cd00146">
    <property type="entry name" value="PKD"/>
    <property type="match status" value="17"/>
</dbReference>
<evidence type="ECO:0000256" key="3">
    <source>
        <dbReference type="SAM" id="MobiDB-lite"/>
    </source>
</evidence>
<evidence type="ECO:0000313" key="6">
    <source>
        <dbReference type="EMBL" id="SPD72924.1"/>
    </source>
</evidence>
<feature type="domain" description="PKD" evidence="4">
    <location>
        <begin position="2908"/>
        <end position="2953"/>
    </location>
</feature>
<feature type="domain" description="PKD" evidence="4">
    <location>
        <begin position="3171"/>
        <end position="3252"/>
    </location>
</feature>
<name>A0A445MTR7_9BACT</name>
<comment type="similarity">
    <text evidence="1">Belongs to the intimin/invasin family.</text>
</comment>
<dbReference type="InterPro" id="IPR029865">
    <property type="entry name" value="KIAA0319-like"/>
</dbReference>
<dbReference type="Pfam" id="PF11617">
    <property type="entry name" value="Cu-binding_MopE"/>
    <property type="match status" value="3"/>
</dbReference>
<dbReference type="PROSITE" id="PS50853">
    <property type="entry name" value="FN3"/>
    <property type="match status" value="1"/>
</dbReference>
<feature type="domain" description="PKD" evidence="4">
    <location>
        <begin position="2460"/>
        <end position="2483"/>
    </location>
</feature>
<dbReference type="GO" id="GO:0031410">
    <property type="term" value="C:cytoplasmic vesicle"/>
    <property type="evidence" value="ECO:0007669"/>
    <property type="project" value="TreeGrafter"/>
</dbReference>
<feature type="domain" description="PKD" evidence="4">
    <location>
        <begin position="2026"/>
        <end position="2077"/>
    </location>
</feature>
<feature type="region of interest" description="Disordered" evidence="3">
    <location>
        <begin position="105"/>
        <end position="124"/>
    </location>
</feature>
<dbReference type="Gene3D" id="2.60.40.10">
    <property type="entry name" value="Immunoglobulins"/>
    <property type="match status" value="23"/>
</dbReference>
<dbReference type="SUPFAM" id="SSF49265">
    <property type="entry name" value="Fibronectin type III"/>
    <property type="match status" value="1"/>
</dbReference>
<dbReference type="InterPro" id="IPR028994">
    <property type="entry name" value="Integrin_alpha_N"/>
</dbReference>
<evidence type="ECO:0000259" key="5">
    <source>
        <dbReference type="PROSITE" id="PS50853"/>
    </source>
</evidence>
<dbReference type="SUPFAM" id="SSF49313">
    <property type="entry name" value="Cadherin-like"/>
    <property type="match status" value="1"/>
</dbReference>
<accession>A0A445MTR7</accession>
<feature type="domain" description="PKD" evidence="4">
    <location>
        <begin position="3816"/>
        <end position="3881"/>
    </location>
</feature>
<dbReference type="PANTHER" id="PTHR46182:SF2">
    <property type="entry name" value="FI19480P1"/>
    <property type="match status" value="1"/>
</dbReference>
<dbReference type="GO" id="GO:0005509">
    <property type="term" value="F:calcium ion binding"/>
    <property type="evidence" value="ECO:0007669"/>
    <property type="project" value="InterPro"/>
</dbReference>
<dbReference type="SUPFAM" id="SSF49384">
    <property type="entry name" value="Carbohydrate-binding domain"/>
    <property type="match status" value="1"/>
</dbReference>
<dbReference type="SUPFAM" id="SSF49299">
    <property type="entry name" value="PKD domain"/>
    <property type="match status" value="16"/>
</dbReference>